<dbReference type="Gene3D" id="2.120.10.30">
    <property type="entry name" value="TolB, C-terminal domain"/>
    <property type="match status" value="2"/>
</dbReference>
<evidence type="ECO:0000256" key="1">
    <source>
        <dbReference type="SAM" id="SignalP"/>
    </source>
</evidence>
<protein>
    <recommendedName>
        <fullName evidence="2">Prolow-density lipoprotein receptor-related protein 1-like beta-propeller domain-containing protein</fullName>
    </recommendedName>
</protein>
<dbReference type="Pfam" id="PF16472">
    <property type="entry name" value="DUF5050"/>
    <property type="match status" value="1"/>
</dbReference>
<dbReference type="RefSeq" id="WP_347925119.1">
    <property type="nucleotide sequence ID" value="NZ_CP157199.1"/>
</dbReference>
<dbReference type="AlphaFoldDB" id="A0AAU7BUX2"/>
<keyword evidence="1" id="KW-0732">Signal</keyword>
<dbReference type="SUPFAM" id="SSF69304">
    <property type="entry name" value="Tricorn protease N-terminal domain"/>
    <property type="match status" value="1"/>
</dbReference>
<evidence type="ECO:0000259" key="2">
    <source>
        <dbReference type="Pfam" id="PF16472"/>
    </source>
</evidence>
<dbReference type="PANTHER" id="PTHR36842:SF1">
    <property type="entry name" value="PROTEIN TOLB"/>
    <property type="match status" value="1"/>
</dbReference>
<accession>A0AAU7BUX2</accession>
<dbReference type="InterPro" id="IPR032485">
    <property type="entry name" value="LRP1-like_beta_prop"/>
</dbReference>
<reference evidence="3" key="1">
    <citation type="submission" date="2024-05" db="EMBL/GenBank/DDBJ databases">
        <title>Pontimicrobium maritimus sp. nov., isolated form sea water.</title>
        <authorList>
            <person name="Muhammad N."/>
            <person name="Vuong T.Q."/>
            <person name="Han H.L."/>
            <person name="Kim S.-G."/>
        </authorList>
    </citation>
    <scope>NUCLEOTIDE SEQUENCE</scope>
    <source>
        <strain evidence="3">SW4</strain>
    </source>
</reference>
<feature type="signal peptide" evidence="1">
    <location>
        <begin position="1"/>
        <end position="19"/>
    </location>
</feature>
<feature type="domain" description="Prolow-density lipoprotein receptor-related protein 1-like beta-propeller" evidence="2">
    <location>
        <begin position="25"/>
        <end position="198"/>
    </location>
</feature>
<gene>
    <name evidence="3" type="ORF">ABGB03_04280</name>
</gene>
<dbReference type="InterPro" id="IPR011042">
    <property type="entry name" value="6-blade_b-propeller_TolB-like"/>
</dbReference>
<sequence>MKILSILLLLFFFSSNSRFDNVNNINDNDIYYTSESNSKGRDIYKMSADGSNKQKLTKKIGNGHYPHNINPQISPDGSRIVFQSDPDGHDKYTIWTMNTDGSNLKKITTKEGMYPNWSPNGKKIIFSGRRHGVWEIILIPSEGGIEELLSDNKNESIKPNWGAVCSFHPDGKSIVYSYIRENVLYSLHLESKTKKRLSPEGESFTRPMYSPDGLSIAVNRKKEKGYDLIIMSPKGKELEIVAKNIISYSSPSWSKSGNELLFTGSVKGNQEIFKINLGTKEEKQLTNNLEFDAMPTWN</sequence>
<name>A0AAU7BUX2_9FLAO</name>
<organism evidence="3">
    <name type="scientific">Pontimicrobium sp. SW4</name>
    <dbReference type="NCBI Taxonomy" id="3153519"/>
    <lineage>
        <taxon>Bacteria</taxon>
        <taxon>Pseudomonadati</taxon>
        <taxon>Bacteroidota</taxon>
        <taxon>Flavobacteriia</taxon>
        <taxon>Flavobacteriales</taxon>
        <taxon>Flavobacteriaceae</taxon>
        <taxon>Pontimicrobium</taxon>
    </lineage>
</organism>
<evidence type="ECO:0000313" key="3">
    <source>
        <dbReference type="EMBL" id="XBG62119.1"/>
    </source>
</evidence>
<dbReference type="PANTHER" id="PTHR36842">
    <property type="entry name" value="PROTEIN TOLB HOMOLOG"/>
    <property type="match status" value="1"/>
</dbReference>
<dbReference type="EMBL" id="CP157199">
    <property type="protein sequence ID" value="XBG62119.1"/>
    <property type="molecule type" value="Genomic_DNA"/>
</dbReference>
<proteinExistence type="predicted"/>
<feature type="chain" id="PRO_5043627254" description="Prolow-density lipoprotein receptor-related protein 1-like beta-propeller domain-containing protein" evidence="1">
    <location>
        <begin position="20"/>
        <end position="298"/>
    </location>
</feature>